<proteinExistence type="inferred from homology"/>
<gene>
    <name evidence="4" type="ORF">ACFFGV_02280</name>
</gene>
<dbReference type="InterPro" id="IPR029052">
    <property type="entry name" value="Metallo-depent_PP-like"/>
</dbReference>
<dbReference type="EMBL" id="JBHLTP010000003">
    <property type="protein sequence ID" value="MFC0522418.1"/>
    <property type="molecule type" value="Genomic_DNA"/>
</dbReference>
<organism evidence="4 5">
    <name type="scientific">Pontibacillus salicampi</name>
    <dbReference type="NCBI Taxonomy" id="1449801"/>
    <lineage>
        <taxon>Bacteria</taxon>
        <taxon>Bacillati</taxon>
        <taxon>Bacillota</taxon>
        <taxon>Bacilli</taxon>
        <taxon>Bacillales</taxon>
        <taxon>Bacillaceae</taxon>
        <taxon>Pontibacillus</taxon>
    </lineage>
</organism>
<feature type="domain" description="Calcineurin-like phosphoesterase" evidence="3">
    <location>
        <begin position="3"/>
        <end position="144"/>
    </location>
</feature>
<evidence type="ECO:0000256" key="2">
    <source>
        <dbReference type="RuleBase" id="RU362039"/>
    </source>
</evidence>
<sequence length="175" mass="19570">MPKVLIISDSHGLTDEVQAIKERHADEVDIMIHCGDSELAYDAEPMHGYYKVQGNCDMDNRYPEEVSIDVGNVSIFATHGHLHNVKSTLMPLSYRADELGASIICFGHSHTAAAEKVKDKLFINPGSIRLPRGRDEKTYATLYWEEPSEATIEFYSDQGIIIPDMTVDVDLTAEE</sequence>
<dbReference type="RefSeq" id="WP_377344949.1">
    <property type="nucleotide sequence ID" value="NZ_JBHLTP010000003.1"/>
</dbReference>
<comment type="cofactor">
    <cofactor evidence="2">
        <name>a divalent metal cation</name>
        <dbReference type="ChEBI" id="CHEBI:60240"/>
    </cofactor>
</comment>
<evidence type="ECO:0000313" key="5">
    <source>
        <dbReference type="Proteomes" id="UP001589836"/>
    </source>
</evidence>
<reference evidence="4 5" key="1">
    <citation type="submission" date="2024-09" db="EMBL/GenBank/DDBJ databases">
        <authorList>
            <person name="Sun Q."/>
            <person name="Mori K."/>
        </authorList>
    </citation>
    <scope>NUCLEOTIDE SEQUENCE [LARGE SCALE GENOMIC DNA]</scope>
    <source>
        <strain evidence="4 5">NCAIM B.02529</strain>
    </source>
</reference>
<protein>
    <recommendedName>
        <fullName evidence="2">Phosphoesterase</fullName>
        <ecNumber evidence="2">3.1.4.-</ecNumber>
    </recommendedName>
</protein>
<dbReference type="Proteomes" id="UP001589836">
    <property type="component" value="Unassembled WGS sequence"/>
</dbReference>
<dbReference type="InterPro" id="IPR041802">
    <property type="entry name" value="MPP_YfcE"/>
</dbReference>
<evidence type="ECO:0000313" key="4">
    <source>
        <dbReference type="EMBL" id="MFC0522418.1"/>
    </source>
</evidence>
<dbReference type="NCBIfam" id="TIGR00040">
    <property type="entry name" value="yfcE"/>
    <property type="match status" value="1"/>
</dbReference>
<comment type="caution">
    <text evidence="4">The sequence shown here is derived from an EMBL/GenBank/DDBJ whole genome shotgun (WGS) entry which is preliminary data.</text>
</comment>
<keyword evidence="2" id="KW-0479">Metal-binding</keyword>
<dbReference type="PANTHER" id="PTHR11124">
    <property type="entry name" value="VACUOLAR SORTING PROTEIN VPS29"/>
    <property type="match status" value="1"/>
</dbReference>
<dbReference type="Pfam" id="PF12850">
    <property type="entry name" value="Metallophos_2"/>
    <property type="match status" value="1"/>
</dbReference>
<dbReference type="CDD" id="cd00841">
    <property type="entry name" value="MPP_YfcE"/>
    <property type="match status" value="1"/>
</dbReference>
<dbReference type="InterPro" id="IPR000979">
    <property type="entry name" value="Phosphodiesterase_MJ0936/Vps29"/>
</dbReference>
<evidence type="ECO:0000259" key="3">
    <source>
        <dbReference type="Pfam" id="PF12850"/>
    </source>
</evidence>
<dbReference type="Gene3D" id="3.60.21.10">
    <property type="match status" value="1"/>
</dbReference>
<name>A0ABV6LJD1_9BACI</name>
<accession>A0ABV6LJD1</accession>
<comment type="similarity">
    <text evidence="1 2">Belongs to the metallophosphoesterase superfamily. YfcE family.</text>
</comment>
<dbReference type="InterPro" id="IPR024654">
    <property type="entry name" value="Calcineurin-like_PHP_lpxH"/>
</dbReference>
<dbReference type="EC" id="3.1.4.-" evidence="2"/>
<evidence type="ECO:0000256" key="1">
    <source>
        <dbReference type="ARBA" id="ARBA00008950"/>
    </source>
</evidence>
<keyword evidence="5" id="KW-1185">Reference proteome</keyword>
<dbReference type="SUPFAM" id="SSF56300">
    <property type="entry name" value="Metallo-dependent phosphatases"/>
    <property type="match status" value="1"/>
</dbReference>